<keyword evidence="2 6" id="KW-0853">WD repeat</keyword>
<dbReference type="SMART" id="SM00320">
    <property type="entry name" value="WD40"/>
    <property type="match status" value="5"/>
</dbReference>
<feature type="compositionally biased region" description="Acidic residues" evidence="7">
    <location>
        <begin position="164"/>
        <end position="177"/>
    </location>
</feature>
<dbReference type="GO" id="GO:0005634">
    <property type="term" value="C:nucleus"/>
    <property type="evidence" value="ECO:0007669"/>
    <property type="project" value="TreeGrafter"/>
</dbReference>
<dbReference type="AlphaFoldDB" id="A0A9P8Y943"/>
<dbReference type="RefSeq" id="XP_046014075.1">
    <property type="nucleotide sequence ID" value="XM_046153639.1"/>
</dbReference>
<dbReference type="InterPro" id="IPR015943">
    <property type="entry name" value="WD40/YVTN_repeat-like_dom_sf"/>
</dbReference>
<dbReference type="InterPro" id="IPR051865">
    <property type="entry name" value="WD-repeat_CDT2_adapter"/>
</dbReference>
<dbReference type="PANTHER" id="PTHR22852:SF0">
    <property type="entry name" value="DENTICLELESS PROTEIN HOMOLOG"/>
    <property type="match status" value="1"/>
</dbReference>
<feature type="repeat" description="WD" evidence="6">
    <location>
        <begin position="334"/>
        <end position="371"/>
    </location>
</feature>
<gene>
    <name evidence="8" type="ORF">B0I36DRAFT_321029</name>
</gene>
<dbReference type="GO" id="GO:0043161">
    <property type="term" value="P:proteasome-mediated ubiquitin-dependent protein catabolic process"/>
    <property type="evidence" value="ECO:0007669"/>
    <property type="project" value="TreeGrafter"/>
</dbReference>
<protein>
    <submittedName>
        <fullName evidence="8">WD40-repeat-containing domain protein</fullName>
    </submittedName>
</protein>
<dbReference type="InterPro" id="IPR001680">
    <property type="entry name" value="WD40_rpt"/>
</dbReference>
<dbReference type="OrthoDB" id="2096344at2759"/>
<evidence type="ECO:0000256" key="5">
    <source>
        <dbReference type="ARBA" id="ARBA00038344"/>
    </source>
</evidence>
<feature type="region of interest" description="Disordered" evidence="7">
    <location>
        <begin position="1"/>
        <end position="185"/>
    </location>
</feature>
<keyword evidence="3" id="KW-0677">Repeat</keyword>
<keyword evidence="4" id="KW-0833">Ubl conjugation pathway</keyword>
<proteinExistence type="inferred from homology"/>
<organism evidence="8 9">
    <name type="scientific">Microdochium trichocladiopsis</name>
    <dbReference type="NCBI Taxonomy" id="1682393"/>
    <lineage>
        <taxon>Eukaryota</taxon>
        <taxon>Fungi</taxon>
        <taxon>Dikarya</taxon>
        <taxon>Ascomycota</taxon>
        <taxon>Pezizomycotina</taxon>
        <taxon>Sordariomycetes</taxon>
        <taxon>Xylariomycetidae</taxon>
        <taxon>Xylariales</taxon>
        <taxon>Microdochiaceae</taxon>
        <taxon>Microdochium</taxon>
    </lineage>
</organism>
<sequence length="747" mass="81184">MSPRRPVVDFVVSSPPSVTSSTIPSSPPRPDSRKERRNPSITPRKFRRFFTPRSRVPSQTSPARRALRELGAPEINHRYQTPAPSSPIKPTEDDEAAALQEGSLGSYNTRSAKRRKRDHTPESSPCGPSAACSRDRLTLKAPPQHLQPGLLSPIASLPSSSQETLDDSEQEDSEDDLPGLPRRPIRRLAPLTTRGFAGKLVQRELGGMPRAGRAYMSFPTADWRTDTAPFYSRPDDVHSCTSQDGPGRCIPFCVAACHSNSLTAVGDEEGRICLLESSGDASQPFSKLHLTFQAHSNAIIDLAFSDDDYLLATASGDQTGRVIDMMTQTPIANLQQHTASLKQVRFQPGKANSSVLATSSRDGSVQIWDLRCTGGPVQEIPIIERENGLSFRRPAPKQGCAVNSIYHAHARTLNQAKQAASIGPGDTPSRGELPGRIGDVSVTAMQFLPPGKEHLLVTACEADASIKVWDVRSIHTSRSKTATPLSTTAPPSSHSRWRPFGISSLSLGSDASRLYAMCKDNTVYAYSTAHLILGHAPEMETRNGEAPRRRHGIVSQQGLGPLYGFRHPSFHATSFYVKCAVRPAREGRSELLAVGSNDSCAVLFPTDERYFRDDLAGSMGSLNLGNSTIATSNKDGPLGNTRRPLFRSSLSTNLASRVQDDIPIVRVGTPLVRGHDREVGALAWTNQGKLVTVGDDYLVRCWSEDPAQAADLRTGGETEGRRWGCGWADVGEDWDVPDDDSDMGDDE</sequence>
<feature type="compositionally biased region" description="Acidic residues" evidence="7">
    <location>
        <begin position="730"/>
        <end position="747"/>
    </location>
</feature>
<dbReference type="PROSITE" id="PS50294">
    <property type="entry name" value="WD_REPEATS_REGION"/>
    <property type="match status" value="1"/>
</dbReference>
<feature type="compositionally biased region" description="Low complexity" evidence="7">
    <location>
        <begin position="148"/>
        <end position="163"/>
    </location>
</feature>
<dbReference type="PROSITE" id="PS50082">
    <property type="entry name" value="WD_REPEATS_2"/>
    <property type="match status" value="2"/>
</dbReference>
<evidence type="ECO:0000256" key="2">
    <source>
        <dbReference type="ARBA" id="ARBA00022574"/>
    </source>
</evidence>
<dbReference type="PANTHER" id="PTHR22852">
    <property type="entry name" value="LETHAL 2 DENTICLELESS PROTEIN RETINOIC ACID-REGULATED NUCLEAR MATRIX-ASSOCIATED PROTEIN"/>
    <property type="match status" value="1"/>
</dbReference>
<evidence type="ECO:0000256" key="6">
    <source>
        <dbReference type="PROSITE-ProRule" id="PRU00221"/>
    </source>
</evidence>
<dbReference type="PROSITE" id="PS00678">
    <property type="entry name" value="WD_REPEATS_1"/>
    <property type="match status" value="1"/>
</dbReference>
<feature type="repeat" description="WD" evidence="6">
    <location>
        <begin position="292"/>
        <end position="333"/>
    </location>
</feature>
<dbReference type="InterPro" id="IPR036322">
    <property type="entry name" value="WD40_repeat_dom_sf"/>
</dbReference>
<evidence type="ECO:0000313" key="9">
    <source>
        <dbReference type="Proteomes" id="UP000756346"/>
    </source>
</evidence>
<feature type="compositionally biased region" description="Low complexity" evidence="7">
    <location>
        <begin position="1"/>
        <end position="24"/>
    </location>
</feature>
<comment type="similarity">
    <text evidence="5">Belongs to the WD repeat cdt2 family.</text>
</comment>
<dbReference type="GO" id="GO:0030674">
    <property type="term" value="F:protein-macromolecule adaptor activity"/>
    <property type="evidence" value="ECO:0007669"/>
    <property type="project" value="TreeGrafter"/>
</dbReference>
<evidence type="ECO:0000313" key="8">
    <source>
        <dbReference type="EMBL" id="KAH7033243.1"/>
    </source>
</evidence>
<accession>A0A9P8Y943</accession>
<dbReference type="SUPFAM" id="SSF50978">
    <property type="entry name" value="WD40 repeat-like"/>
    <property type="match status" value="1"/>
</dbReference>
<feature type="region of interest" description="Disordered" evidence="7">
    <location>
        <begin position="714"/>
        <end position="747"/>
    </location>
</feature>
<evidence type="ECO:0000256" key="3">
    <source>
        <dbReference type="ARBA" id="ARBA00022737"/>
    </source>
</evidence>
<evidence type="ECO:0000256" key="7">
    <source>
        <dbReference type="SAM" id="MobiDB-lite"/>
    </source>
</evidence>
<dbReference type="Proteomes" id="UP000756346">
    <property type="component" value="Unassembled WGS sequence"/>
</dbReference>
<comment type="caution">
    <text evidence="8">The sequence shown here is derived from an EMBL/GenBank/DDBJ whole genome shotgun (WGS) entry which is preliminary data.</text>
</comment>
<dbReference type="Pfam" id="PF00400">
    <property type="entry name" value="WD40"/>
    <property type="match status" value="3"/>
</dbReference>
<comment type="pathway">
    <text evidence="1">Protein modification; protein ubiquitination.</text>
</comment>
<dbReference type="Gene3D" id="2.130.10.10">
    <property type="entry name" value="YVTN repeat-like/Quinoprotein amine dehydrogenase"/>
    <property type="match status" value="2"/>
</dbReference>
<evidence type="ECO:0000256" key="4">
    <source>
        <dbReference type="ARBA" id="ARBA00022786"/>
    </source>
</evidence>
<evidence type="ECO:0000256" key="1">
    <source>
        <dbReference type="ARBA" id="ARBA00004906"/>
    </source>
</evidence>
<keyword evidence="9" id="KW-1185">Reference proteome</keyword>
<dbReference type="InterPro" id="IPR019775">
    <property type="entry name" value="WD40_repeat_CS"/>
</dbReference>
<dbReference type="GeneID" id="70183185"/>
<reference evidence="8" key="1">
    <citation type="journal article" date="2021" name="Nat. Commun.">
        <title>Genetic determinants of endophytism in the Arabidopsis root mycobiome.</title>
        <authorList>
            <person name="Mesny F."/>
            <person name="Miyauchi S."/>
            <person name="Thiergart T."/>
            <person name="Pickel B."/>
            <person name="Atanasova L."/>
            <person name="Karlsson M."/>
            <person name="Huettel B."/>
            <person name="Barry K.W."/>
            <person name="Haridas S."/>
            <person name="Chen C."/>
            <person name="Bauer D."/>
            <person name="Andreopoulos W."/>
            <person name="Pangilinan J."/>
            <person name="LaButti K."/>
            <person name="Riley R."/>
            <person name="Lipzen A."/>
            <person name="Clum A."/>
            <person name="Drula E."/>
            <person name="Henrissat B."/>
            <person name="Kohler A."/>
            <person name="Grigoriev I.V."/>
            <person name="Martin F.M."/>
            <person name="Hacquard S."/>
        </authorList>
    </citation>
    <scope>NUCLEOTIDE SEQUENCE</scope>
    <source>
        <strain evidence="8">MPI-CAGE-CH-0230</strain>
    </source>
</reference>
<name>A0A9P8Y943_9PEZI</name>
<dbReference type="EMBL" id="JAGTJQ010000004">
    <property type="protein sequence ID" value="KAH7033243.1"/>
    <property type="molecule type" value="Genomic_DNA"/>
</dbReference>